<dbReference type="OrthoDB" id="3750487at2759"/>
<name>A0A6A6JQ09_WESOR</name>
<dbReference type="GeneID" id="54550977"/>
<evidence type="ECO:0008006" key="3">
    <source>
        <dbReference type="Google" id="ProtNLM"/>
    </source>
</evidence>
<evidence type="ECO:0000313" key="1">
    <source>
        <dbReference type="EMBL" id="KAF2278622.1"/>
    </source>
</evidence>
<organism evidence="1 2">
    <name type="scientific">Westerdykella ornata</name>
    <dbReference type="NCBI Taxonomy" id="318751"/>
    <lineage>
        <taxon>Eukaryota</taxon>
        <taxon>Fungi</taxon>
        <taxon>Dikarya</taxon>
        <taxon>Ascomycota</taxon>
        <taxon>Pezizomycotina</taxon>
        <taxon>Dothideomycetes</taxon>
        <taxon>Pleosporomycetidae</taxon>
        <taxon>Pleosporales</taxon>
        <taxon>Sporormiaceae</taxon>
        <taxon>Westerdykella</taxon>
    </lineage>
</organism>
<protein>
    <recommendedName>
        <fullName evidence="3">F-box domain-containing protein</fullName>
    </recommendedName>
</protein>
<proteinExistence type="predicted"/>
<keyword evidence="2" id="KW-1185">Reference proteome</keyword>
<gene>
    <name evidence="1" type="ORF">EI97DRAFT_430890</name>
</gene>
<evidence type="ECO:0000313" key="2">
    <source>
        <dbReference type="Proteomes" id="UP000800097"/>
    </source>
</evidence>
<reference evidence="1" key="1">
    <citation type="journal article" date="2020" name="Stud. Mycol.">
        <title>101 Dothideomycetes genomes: a test case for predicting lifestyles and emergence of pathogens.</title>
        <authorList>
            <person name="Haridas S."/>
            <person name="Albert R."/>
            <person name="Binder M."/>
            <person name="Bloem J."/>
            <person name="Labutti K."/>
            <person name="Salamov A."/>
            <person name="Andreopoulos B."/>
            <person name="Baker S."/>
            <person name="Barry K."/>
            <person name="Bills G."/>
            <person name="Bluhm B."/>
            <person name="Cannon C."/>
            <person name="Castanera R."/>
            <person name="Culley D."/>
            <person name="Daum C."/>
            <person name="Ezra D."/>
            <person name="Gonzalez J."/>
            <person name="Henrissat B."/>
            <person name="Kuo A."/>
            <person name="Liang C."/>
            <person name="Lipzen A."/>
            <person name="Lutzoni F."/>
            <person name="Magnuson J."/>
            <person name="Mondo S."/>
            <person name="Nolan M."/>
            <person name="Ohm R."/>
            <person name="Pangilinan J."/>
            <person name="Park H.-J."/>
            <person name="Ramirez L."/>
            <person name="Alfaro M."/>
            <person name="Sun H."/>
            <person name="Tritt A."/>
            <person name="Yoshinaga Y."/>
            <person name="Zwiers L.-H."/>
            <person name="Turgeon B."/>
            <person name="Goodwin S."/>
            <person name="Spatafora J."/>
            <person name="Crous P."/>
            <person name="Grigoriev I."/>
        </authorList>
    </citation>
    <scope>NUCLEOTIDE SEQUENCE</scope>
    <source>
        <strain evidence="1">CBS 379.55</strain>
    </source>
</reference>
<dbReference type="AlphaFoldDB" id="A0A6A6JQ09"/>
<dbReference type="RefSeq" id="XP_033656161.1">
    <property type="nucleotide sequence ID" value="XM_033797802.1"/>
</dbReference>
<dbReference type="EMBL" id="ML986487">
    <property type="protein sequence ID" value="KAF2278622.1"/>
    <property type="molecule type" value="Genomic_DNA"/>
</dbReference>
<dbReference type="Proteomes" id="UP000800097">
    <property type="component" value="Unassembled WGS sequence"/>
</dbReference>
<accession>A0A6A6JQ09</accession>
<sequence>MAQTPPPPRPANLHTLPDDLIFEILTHCPTLQAFHSLILTHPNIYNVYKRYENLVQRIVLVTHDSLPGFYFSRAAVEVYVKHFGRPPWSIDFLV</sequence>